<dbReference type="Proteomes" id="UP000622707">
    <property type="component" value="Unassembled WGS sequence"/>
</dbReference>
<sequence length="145" mass="16350">MLAAARLFRYLWAIPYTLLGLLLGGVAVLCGARVRRHQGVLEIYGGRAGDAIARLPRLFGFSAMTLGHVILAVDRSALVQLRRHEHVHVRQYERWGPLFLPAYLLSSLVQLLRGRNPYRENHFERQAYALAPARRRAASTQEPGP</sequence>
<protein>
    <submittedName>
        <fullName evidence="2">Signal peptide prediction</fullName>
    </submittedName>
</protein>
<accession>A0ABS1JNJ5</accession>
<keyword evidence="3" id="KW-1185">Reference proteome</keyword>
<proteinExistence type="predicted"/>
<comment type="caution">
    <text evidence="2">The sequence shown here is derived from an EMBL/GenBank/DDBJ whole genome shotgun (WGS) entry which is preliminary data.</text>
</comment>
<evidence type="ECO:0000313" key="2">
    <source>
        <dbReference type="EMBL" id="MBL0425825.1"/>
    </source>
</evidence>
<gene>
    <name evidence="2" type="ORF">JI746_11960</name>
</gene>
<reference evidence="2 3" key="1">
    <citation type="journal article" date="2017" name="Int. J. Syst. Evol. Microbiol.">
        <title>Ramlibacter alkalitolerans sp. nov., alkali-tolerant bacterium isolated from soil of ginseng.</title>
        <authorList>
            <person name="Lee D.H."/>
            <person name="Cha C.J."/>
        </authorList>
    </citation>
    <scope>NUCLEOTIDE SEQUENCE [LARGE SCALE GENOMIC DNA]</scope>
    <source>
        <strain evidence="2 3">KACC 19305</strain>
    </source>
</reference>
<dbReference type="RefSeq" id="WP_201689716.1">
    <property type="nucleotide sequence ID" value="NZ_JAEQND010000006.1"/>
</dbReference>
<keyword evidence="1" id="KW-1133">Transmembrane helix</keyword>
<keyword evidence="1" id="KW-0472">Membrane</keyword>
<evidence type="ECO:0000313" key="3">
    <source>
        <dbReference type="Proteomes" id="UP000622707"/>
    </source>
</evidence>
<organism evidence="2 3">
    <name type="scientific">Ramlibacter alkalitolerans</name>
    <dbReference type="NCBI Taxonomy" id="2039631"/>
    <lineage>
        <taxon>Bacteria</taxon>
        <taxon>Pseudomonadati</taxon>
        <taxon>Pseudomonadota</taxon>
        <taxon>Betaproteobacteria</taxon>
        <taxon>Burkholderiales</taxon>
        <taxon>Comamonadaceae</taxon>
        <taxon>Ramlibacter</taxon>
    </lineage>
</organism>
<feature type="transmembrane region" description="Helical" evidence="1">
    <location>
        <begin position="12"/>
        <end position="34"/>
    </location>
</feature>
<dbReference type="EMBL" id="JAEQND010000006">
    <property type="protein sequence ID" value="MBL0425825.1"/>
    <property type="molecule type" value="Genomic_DNA"/>
</dbReference>
<keyword evidence="1" id="KW-0812">Transmembrane</keyword>
<name>A0ABS1JNJ5_9BURK</name>
<evidence type="ECO:0000256" key="1">
    <source>
        <dbReference type="SAM" id="Phobius"/>
    </source>
</evidence>